<dbReference type="GO" id="GO:0005840">
    <property type="term" value="C:ribosome"/>
    <property type="evidence" value="ECO:0007669"/>
    <property type="project" value="UniProtKB-KW"/>
</dbReference>
<dbReference type="InterPro" id="IPR004977">
    <property type="entry name" value="Ribosomal_eS25"/>
</dbReference>
<keyword evidence="6" id="KW-1185">Reference proteome</keyword>
<dbReference type="FunCoup" id="D9Q2W8">
    <property type="interactions" value="115"/>
</dbReference>
<dbReference type="Gene3D" id="3.30.63.20">
    <property type="match status" value="1"/>
</dbReference>
<feature type="region of interest" description="Disordered" evidence="4">
    <location>
        <begin position="1"/>
        <end position="33"/>
    </location>
</feature>
<evidence type="ECO:0000256" key="3">
    <source>
        <dbReference type="ARBA" id="ARBA00023274"/>
    </source>
</evidence>
<feature type="compositionally biased region" description="Basic and acidic residues" evidence="4">
    <location>
        <begin position="1"/>
        <end position="12"/>
    </location>
</feature>
<dbReference type="GeneID" id="9499506"/>
<name>D9Q2W8_ACIS3</name>
<gene>
    <name evidence="5" type="ordered locus">ASAC_1251</name>
</gene>
<dbReference type="HOGENOM" id="CLU_2257199_0_0_2"/>
<sequence>MSEQPRRQEQARKAQGAKGSRQQARAQAAAPALDVTPELINRAKRDIAKMGYVTPAKLAPMLNVKLSVARKILKRLIADGSVDVRAKNRRIIVAVPKSSSSSS</sequence>
<dbReference type="SUPFAM" id="SSF46785">
    <property type="entry name" value="Winged helix' DNA-binding domain"/>
    <property type="match status" value="1"/>
</dbReference>
<dbReference type="KEGG" id="asc:ASAC_1251"/>
<reference evidence="5 6" key="1">
    <citation type="journal article" date="2010" name="Appl. Environ. Microbiol.">
        <title>The genome sequence of the crenarchaeon Acidilobus saccharovorans supports a new order, Acidilobales, and suggests an important ecological role in terrestrial acidic hot springs.</title>
        <authorList>
            <person name="Mardanov A.V."/>
            <person name="Svetlitchnyi V.A."/>
            <person name="Beletsky A.V."/>
            <person name="Prokofeva M.I."/>
            <person name="Bonch-Osmolovskaya E.A."/>
            <person name="Ravin N.V."/>
            <person name="Skryabin K.G."/>
        </authorList>
    </citation>
    <scope>NUCLEOTIDE SEQUENCE [LARGE SCALE GENOMIC DNA]</scope>
    <source>
        <strain evidence="6">DSM 16705 / JCM 18335 / VKM B-2471 / 345-15</strain>
    </source>
</reference>
<dbReference type="EMBL" id="CP001742">
    <property type="protein sequence ID" value="ADL19656.1"/>
    <property type="molecule type" value="Genomic_DNA"/>
</dbReference>
<evidence type="ECO:0000256" key="4">
    <source>
        <dbReference type="SAM" id="MobiDB-lite"/>
    </source>
</evidence>
<evidence type="ECO:0000256" key="2">
    <source>
        <dbReference type="ARBA" id="ARBA00022980"/>
    </source>
</evidence>
<dbReference type="OrthoDB" id="382241at2157"/>
<dbReference type="STRING" id="666510.ASAC_1251"/>
<dbReference type="Pfam" id="PF03297">
    <property type="entry name" value="Ribosomal_S25"/>
    <property type="match status" value="1"/>
</dbReference>
<keyword evidence="2" id="KW-0689">Ribosomal protein</keyword>
<keyword evidence="3" id="KW-0687">Ribonucleoprotein</keyword>
<dbReference type="InterPro" id="IPR036390">
    <property type="entry name" value="WH_DNA-bd_sf"/>
</dbReference>
<dbReference type="AlphaFoldDB" id="D9Q2W8"/>
<evidence type="ECO:0000256" key="1">
    <source>
        <dbReference type="ARBA" id="ARBA00009106"/>
    </source>
</evidence>
<evidence type="ECO:0008006" key="7">
    <source>
        <dbReference type="Google" id="ProtNLM"/>
    </source>
</evidence>
<dbReference type="RefSeq" id="WP_013267168.1">
    <property type="nucleotide sequence ID" value="NC_014374.1"/>
</dbReference>
<proteinExistence type="inferred from homology"/>
<organism evidence="5 6">
    <name type="scientific">Acidilobus saccharovorans (strain DSM 16705 / JCM 18335 / VKM B-2471 / 345-15)</name>
    <dbReference type="NCBI Taxonomy" id="666510"/>
    <lineage>
        <taxon>Archaea</taxon>
        <taxon>Thermoproteota</taxon>
        <taxon>Thermoprotei</taxon>
        <taxon>Acidilobales</taxon>
        <taxon>Acidilobaceae</taxon>
        <taxon>Acidilobus</taxon>
    </lineage>
</organism>
<dbReference type="InParanoid" id="D9Q2W8"/>
<feature type="compositionally biased region" description="Low complexity" evidence="4">
    <location>
        <begin position="13"/>
        <end position="32"/>
    </location>
</feature>
<evidence type="ECO:0000313" key="5">
    <source>
        <dbReference type="EMBL" id="ADL19656.1"/>
    </source>
</evidence>
<dbReference type="eggNOG" id="arCOG04327">
    <property type="taxonomic scope" value="Archaea"/>
</dbReference>
<dbReference type="GO" id="GO:1990904">
    <property type="term" value="C:ribonucleoprotein complex"/>
    <property type="evidence" value="ECO:0007669"/>
    <property type="project" value="UniProtKB-KW"/>
</dbReference>
<accession>D9Q2W8</accession>
<dbReference type="Proteomes" id="UP000000346">
    <property type="component" value="Chromosome"/>
</dbReference>
<evidence type="ECO:0000313" key="6">
    <source>
        <dbReference type="Proteomes" id="UP000000346"/>
    </source>
</evidence>
<comment type="similarity">
    <text evidence="1">Belongs to the eukaryotic ribosomal protein eS25 family.</text>
</comment>
<protein>
    <recommendedName>
        <fullName evidence="7">30S ribosomal protein S25e</fullName>
    </recommendedName>
</protein>